<protein>
    <submittedName>
        <fullName evidence="4">ATPase with role in protein import into the ER</fullName>
    </submittedName>
</protein>
<dbReference type="PRINTS" id="PR00301">
    <property type="entry name" value="HEATSHOCK70"/>
</dbReference>
<keyword evidence="1 3" id="KW-0547">Nucleotide-binding</keyword>
<dbReference type="Pfam" id="PF00012">
    <property type="entry name" value="HSP70"/>
    <property type="match status" value="1"/>
</dbReference>
<evidence type="ECO:0000256" key="2">
    <source>
        <dbReference type="ARBA" id="ARBA00022840"/>
    </source>
</evidence>
<dbReference type="InterPro" id="IPR029047">
    <property type="entry name" value="HSP70_peptide-bd_sf"/>
</dbReference>
<dbReference type="SUPFAM" id="SSF53067">
    <property type="entry name" value="Actin-like ATPase domain"/>
    <property type="match status" value="2"/>
</dbReference>
<evidence type="ECO:0000256" key="3">
    <source>
        <dbReference type="RuleBase" id="RU003322"/>
    </source>
</evidence>
<dbReference type="Gene3D" id="2.60.34.10">
    <property type="entry name" value="Substrate Binding Domain Of DNAk, Chain A, domain 1"/>
    <property type="match status" value="1"/>
</dbReference>
<dbReference type="SUPFAM" id="SSF100920">
    <property type="entry name" value="Heat shock protein 70kD (HSP70), peptide-binding domain"/>
    <property type="match status" value="1"/>
</dbReference>
<name>A0ABR2H9W4_9EUKA</name>
<dbReference type="PANTHER" id="PTHR19375">
    <property type="entry name" value="HEAT SHOCK PROTEIN 70KDA"/>
    <property type="match status" value="1"/>
</dbReference>
<sequence>MFSSLKRVLPAQTVGIDFGTSCSSVARLLNNGEIRPIKDPYSESEWIPSIVYFSPTGEVLIGEAALDEQREHPTDVIYDSKRMIGRNYNNEHIQKLKNEWPFEICEDKRPETRGKILIKTQAGLKEPWEICKEIIKYLLYIAQDQAGNTQITHAVLSVPANYDTTQRNDIMKAAVSAGLKVVNFITEPTAGVLNYWYYNNNINIYNDHEQGYVLIYDFGGGTLDISLAHIKNNNIEIIAVDGDMFLGGRDIDRNLTNYYLEQKNLKDYMSKYFKYDDSGCSLEIKNERKLARNNMRCIQNSCKKIKEKLSGLIKQAYINPDFQMLDDGRLHITVEKFKELNKDLFSKLLPPVERILSGKGINKSNIKDIILIGGSSSIPFVKEALYNFFLRQPYKDGEPRNAVVTGAAIDARRRYVDNKDCCKELLNLKYTDVCPLSIGTDIIGNRVSFLIKKNEKLPCKYSQIYYSCSNFQKTMTFNIYETEKPIVSNDCLIGSLSVRLPELQAGEAKVELTLSIDENGILTASAKVIGHLISEKKIIRGGGCLNESFILSKILSADRTRSIDIEKAQKQYLNARWENLHQNVLSFIEKYKDSVIKDKENVFRSFNEIKAIANREKNHDVLSETYFNGMVEEYKKRFEVYNRFAPPDRKTIFLNNA</sequence>
<accession>A0ABR2H9W4</accession>
<dbReference type="Gene3D" id="3.30.420.40">
    <property type="match status" value="2"/>
</dbReference>
<dbReference type="Proteomes" id="UP001470230">
    <property type="component" value="Unassembled WGS sequence"/>
</dbReference>
<dbReference type="Gene3D" id="3.30.30.30">
    <property type="match status" value="1"/>
</dbReference>
<dbReference type="InterPro" id="IPR043129">
    <property type="entry name" value="ATPase_NBD"/>
</dbReference>
<keyword evidence="2 3" id="KW-0067">ATP-binding</keyword>
<comment type="caution">
    <text evidence="4">The sequence shown here is derived from an EMBL/GenBank/DDBJ whole genome shotgun (WGS) entry which is preliminary data.</text>
</comment>
<gene>
    <name evidence="4" type="ORF">M9Y10_025197</name>
</gene>
<dbReference type="EMBL" id="JAPFFF010000036">
    <property type="protein sequence ID" value="KAK8843010.1"/>
    <property type="molecule type" value="Genomic_DNA"/>
</dbReference>
<proteinExistence type="inferred from homology"/>
<organism evidence="4 5">
    <name type="scientific">Tritrichomonas musculus</name>
    <dbReference type="NCBI Taxonomy" id="1915356"/>
    <lineage>
        <taxon>Eukaryota</taxon>
        <taxon>Metamonada</taxon>
        <taxon>Parabasalia</taxon>
        <taxon>Tritrichomonadida</taxon>
        <taxon>Tritrichomonadidae</taxon>
        <taxon>Tritrichomonas</taxon>
    </lineage>
</organism>
<evidence type="ECO:0000313" key="5">
    <source>
        <dbReference type="Proteomes" id="UP001470230"/>
    </source>
</evidence>
<dbReference type="Gene3D" id="3.90.640.10">
    <property type="entry name" value="Actin, Chain A, domain 4"/>
    <property type="match status" value="1"/>
</dbReference>
<dbReference type="InterPro" id="IPR013126">
    <property type="entry name" value="Hsp_70_fam"/>
</dbReference>
<comment type="similarity">
    <text evidence="3">Belongs to the heat shock protein 70 family.</text>
</comment>
<reference evidence="4 5" key="1">
    <citation type="submission" date="2024-04" db="EMBL/GenBank/DDBJ databases">
        <title>Tritrichomonas musculus Genome.</title>
        <authorList>
            <person name="Alves-Ferreira E."/>
            <person name="Grigg M."/>
            <person name="Lorenzi H."/>
            <person name="Galac M."/>
        </authorList>
    </citation>
    <scope>NUCLEOTIDE SEQUENCE [LARGE SCALE GENOMIC DNA]</scope>
    <source>
        <strain evidence="4 5">EAF2021</strain>
    </source>
</reference>
<evidence type="ECO:0000256" key="1">
    <source>
        <dbReference type="ARBA" id="ARBA00022741"/>
    </source>
</evidence>
<keyword evidence="5" id="KW-1185">Reference proteome</keyword>
<evidence type="ECO:0000313" key="4">
    <source>
        <dbReference type="EMBL" id="KAK8843010.1"/>
    </source>
</evidence>